<evidence type="ECO:0000313" key="2">
    <source>
        <dbReference type="EMBL" id="QCZ53533.1"/>
    </source>
</evidence>
<accession>A0A5B7Y0Y6</accession>
<sequence length="101" mass="11696">MLTIIITGLLFSSDSYEYNLCPTDMGGLNMDFVDVFNVKHENCKIVETRNEFNRIFIIENEQGERFTCLKENAPIGKKFGGHWKHANPQDSPEAHPFRNKF</sequence>
<reference evidence="2 4" key="1">
    <citation type="submission" date="2018-07" db="EMBL/GenBank/DDBJ databases">
        <authorList>
            <person name="Feyereisen M."/>
        </authorList>
    </citation>
    <scope>NUCLEOTIDE SEQUENCE [LARGE SCALE GENOMIC DNA]</scope>
    <source>
        <strain evidence="2 4">UCCLBBS449</strain>
    </source>
</reference>
<proteinExistence type="predicted"/>
<evidence type="ECO:0000256" key="1">
    <source>
        <dbReference type="SAM" id="MobiDB-lite"/>
    </source>
</evidence>
<dbReference type="EMBL" id="CP031198">
    <property type="protein sequence ID" value="QCZ53605.1"/>
    <property type="molecule type" value="Genomic_DNA"/>
</dbReference>
<evidence type="ECO:0000313" key="4">
    <source>
        <dbReference type="Proteomes" id="UP000307074"/>
    </source>
</evidence>
<name>A0A5B7Y0Y6_LEVBR</name>
<feature type="region of interest" description="Disordered" evidence="1">
    <location>
        <begin position="80"/>
        <end position="101"/>
    </location>
</feature>
<dbReference type="Proteomes" id="UP000307074">
    <property type="component" value="Chromosome"/>
</dbReference>
<feature type="compositionally biased region" description="Basic and acidic residues" evidence="1">
    <location>
        <begin position="92"/>
        <end position="101"/>
    </location>
</feature>
<dbReference type="EMBL" id="CP031198">
    <property type="protein sequence ID" value="QCZ53533.1"/>
    <property type="molecule type" value="Genomic_DNA"/>
</dbReference>
<dbReference type="AlphaFoldDB" id="A0A5B7Y0Y6"/>
<gene>
    <name evidence="2" type="ORF">UCCLBBS449_1598</name>
    <name evidence="3" type="ORF">UCCLBBS449_1670</name>
</gene>
<evidence type="ECO:0000313" key="3">
    <source>
        <dbReference type="EMBL" id="QCZ53605.1"/>
    </source>
</evidence>
<organism evidence="2 4">
    <name type="scientific">Levilactobacillus brevis</name>
    <name type="common">Lactobacillus brevis</name>
    <dbReference type="NCBI Taxonomy" id="1580"/>
    <lineage>
        <taxon>Bacteria</taxon>
        <taxon>Bacillati</taxon>
        <taxon>Bacillota</taxon>
        <taxon>Bacilli</taxon>
        <taxon>Lactobacillales</taxon>
        <taxon>Lactobacillaceae</taxon>
        <taxon>Levilactobacillus</taxon>
    </lineage>
</organism>
<protein>
    <submittedName>
        <fullName evidence="2">Uncharacterized protein</fullName>
    </submittedName>
</protein>